<dbReference type="Proteomes" id="UP000233556">
    <property type="component" value="Unassembled WGS sequence"/>
</dbReference>
<reference evidence="2" key="2">
    <citation type="submission" date="2017-12" db="EMBL/GenBank/DDBJ databases">
        <title>Genome sequence of the Bar-tailed Godwit (Limosa lapponica baueri).</title>
        <authorList>
            <person name="Lima N.C.B."/>
            <person name="Parody-Merino A.M."/>
            <person name="Battley P.F."/>
            <person name="Fidler A.E."/>
            <person name="Prosdocimi F."/>
        </authorList>
    </citation>
    <scope>NUCLEOTIDE SEQUENCE [LARGE SCALE GENOMIC DNA]</scope>
</reference>
<protein>
    <submittedName>
        <fullName evidence="1">Uncharacterized protein</fullName>
    </submittedName>
</protein>
<evidence type="ECO:0000313" key="1">
    <source>
        <dbReference type="EMBL" id="PKU40385.1"/>
    </source>
</evidence>
<accession>A0A2I0U305</accession>
<reference evidence="2" key="1">
    <citation type="submission" date="2017-11" db="EMBL/GenBank/DDBJ databases">
        <authorList>
            <person name="Lima N.C."/>
            <person name="Parody-Merino A.M."/>
            <person name="Battley P.F."/>
            <person name="Fidler A.E."/>
            <person name="Prosdocimi F."/>
        </authorList>
    </citation>
    <scope>NUCLEOTIDE SEQUENCE [LARGE SCALE GENOMIC DNA]</scope>
</reference>
<gene>
    <name evidence="1" type="ORF">llap_9316</name>
</gene>
<evidence type="ECO:0000313" key="2">
    <source>
        <dbReference type="Proteomes" id="UP000233556"/>
    </source>
</evidence>
<dbReference type="AlphaFoldDB" id="A0A2I0U305"/>
<organism evidence="1 2">
    <name type="scientific">Limosa lapponica baueri</name>
    <dbReference type="NCBI Taxonomy" id="1758121"/>
    <lineage>
        <taxon>Eukaryota</taxon>
        <taxon>Metazoa</taxon>
        <taxon>Chordata</taxon>
        <taxon>Craniata</taxon>
        <taxon>Vertebrata</taxon>
        <taxon>Euteleostomi</taxon>
        <taxon>Archelosauria</taxon>
        <taxon>Archosauria</taxon>
        <taxon>Dinosauria</taxon>
        <taxon>Saurischia</taxon>
        <taxon>Theropoda</taxon>
        <taxon>Coelurosauria</taxon>
        <taxon>Aves</taxon>
        <taxon>Neognathae</taxon>
        <taxon>Neoaves</taxon>
        <taxon>Charadriiformes</taxon>
        <taxon>Scolopacidae</taxon>
        <taxon>Limosa</taxon>
    </lineage>
</organism>
<name>A0A2I0U305_LIMLA</name>
<sequence length="83" mass="9040">MVRQAVPLQPMEINGGADVHLQPVEDPTPEWVDIPEGGCDPMWTSCWIRLLAGSVEREAHAGAGLLAGLLNLRWTHIGEEDGE</sequence>
<dbReference type="EMBL" id="KZ506285">
    <property type="protein sequence ID" value="PKU40385.1"/>
    <property type="molecule type" value="Genomic_DNA"/>
</dbReference>
<proteinExistence type="predicted"/>
<keyword evidence="2" id="KW-1185">Reference proteome</keyword>